<keyword evidence="2" id="KW-1185">Reference proteome</keyword>
<organism evidence="1 2">
    <name type="scientific">Pseudocercospora fijiensis (strain CIRAD86)</name>
    <name type="common">Black leaf streak disease fungus</name>
    <name type="synonym">Mycosphaerella fijiensis</name>
    <dbReference type="NCBI Taxonomy" id="383855"/>
    <lineage>
        <taxon>Eukaryota</taxon>
        <taxon>Fungi</taxon>
        <taxon>Dikarya</taxon>
        <taxon>Ascomycota</taxon>
        <taxon>Pezizomycotina</taxon>
        <taxon>Dothideomycetes</taxon>
        <taxon>Dothideomycetidae</taxon>
        <taxon>Mycosphaerellales</taxon>
        <taxon>Mycosphaerellaceae</taxon>
        <taxon>Pseudocercospora</taxon>
    </lineage>
</organism>
<dbReference type="Proteomes" id="UP000016932">
    <property type="component" value="Unassembled WGS sequence"/>
</dbReference>
<dbReference type="EMBL" id="KB446559">
    <property type="protein sequence ID" value="EME82357.1"/>
    <property type="molecule type" value="Genomic_DNA"/>
</dbReference>
<protein>
    <submittedName>
        <fullName evidence="1">Uncharacterized protein</fullName>
    </submittedName>
</protein>
<dbReference type="HOGENOM" id="CLU_1928513_0_0_1"/>
<dbReference type="RefSeq" id="XP_007927742.1">
    <property type="nucleotide sequence ID" value="XM_007929551.1"/>
</dbReference>
<evidence type="ECO:0000313" key="1">
    <source>
        <dbReference type="EMBL" id="EME82357.1"/>
    </source>
</evidence>
<sequence length="131" mass="15262">MHFYTEQDRIHITPTLSYDDNNQRGLRLATRRWISLTCIASSIRAEQVFHDPILPNVPGGVVYDVFRKFLDSRRRCSKIITWRRHHVLSSAKKKSGGKGRLCSKFAMRSMGHCIELTRRLKDGCSKRRSIM</sequence>
<dbReference type="AlphaFoldDB" id="M3AYT4"/>
<proteinExistence type="predicted"/>
<accession>M3AYT4</accession>
<evidence type="ECO:0000313" key="2">
    <source>
        <dbReference type="Proteomes" id="UP000016932"/>
    </source>
</evidence>
<dbReference type="VEuPathDB" id="FungiDB:MYCFIDRAFT_175893"/>
<dbReference type="GeneID" id="19333461"/>
<dbReference type="KEGG" id="pfj:MYCFIDRAFT_175893"/>
<name>M3AYT4_PSEFD</name>
<gene>
    <name evidence="1" type="ORF">MYCFIDRAFT_175893</name>
</gene>
<reference evidence="1 2" key="1">
    <citation type="journal article" date="2012" name="PLoS Pathog.">
        <title>Diverse lifestyles and strategies of plant pathogenesis encoded in the genomes of eighteen Dothideomycetes fungi.</title>
        <authorList>
            <person name="Ohm R.A."/>
            <person name="Feau N."/>
            <person name="Henrissat B."/>
            <person name="Schoch C.L."/>
            <person name="Horwitz B.A."/>
            <person name="Barry K.W."/>
            <person name="Condon B.J."/>
            <person name="Copeland A.C."/>
            <person name="Dhillon B."/>
            <person name="Glaser F."/>
            <person name="Hesse C.N."/>
            <person name="Kosti I."/>
            <person name="LaButti K."/>
            <person name="Lindquist E.A."/>
            <person name="Lucas S."/>
            <person name="Salamov A.A."/>
            <person name="Bradshaw R.E."/>
            <person name="Ciuffetti L."/>
            <person name="Hamelin R.C."/>
            <person name="Kema G.H.J."/>
            <person name="Lawrence C."/>
            <person name="Scott J.A."/>
            <person name="Spatafora J.W."/>
            <person name="Turgeon B.G."/>
            <person name="de Wit P.J.G.M."/>
            <person name="Zhong S."/>
            <person name="Goodwin S.B."/>
            <person name="Grigoriev I.V."/>
        </authorList>
    </citation>
    <scope>NUCLEOTIDE SEQUENCE [LARGE SCALE GENOMIC DNA]</scope>
    <source>
        <strain evidence="1 2">CIRAD86</strain>
    </source>
</reference>